<reference evidence="2 3" key="1">
    <citation type="submission" date="2020-03" db="EMBL/GenBank/DDBJ databases">
        <title>Two novel Motilibacter sp.</title>
        <authorList>
            <person name="Liu S."/>
        </authorList>
    </citation>
    <scope>NUCLEOTIDE SEQUENCE [LARGE SCALE GENOMIC DNA]</scope>
    <source>
        <strain evidence="2 3">E257</strain>
    </source>
</reference>
<organism evidence="2 3">
    <name type="scientific">Motilibacter deserti</name>
    <dbReference type="NCBI Taxonomy" id="2714956"/>
    <lineage>
        <taxon>Bacteria</taxon>
        <taxon>Bacillati</taxon>
        <taxon>Actinomycetota</taxon>
        <taxon>Actinomycetes</taxon>
        <taxon>Motilibacterales</taxon>
        <taxon>Motilibacteraceae</taxon>
        <taxon>Motilibacter</taxon>
    </lineage>
</organism>
<comment type="caution">
    <text evidence="2">The sequence shown here is derived from an EMBL/GenBank/DDBJ whole genome shotgun (WGS) entry which is preliminary data.</text>
</comment>
<dbReference type="EMBL" id="JAANNP010000002">
    <property type="protein sequence ID" value="NHC13252.1"/>
    <property type="molecule type" value="Genomic_DNA"/>
</dbReference>
<sequence length="76" mass="7765">MPGDAFGAEGDTPAGGTSRGAAADPEANEADALEQATELDDRDTGPAEPVPSLTEAAEADLAEQGRVVAFDEDDYR</sequence>
<proteinExistence type="predicted"/>
<keyword evidence="3" id="KW-1185">Reference proteome</keyword>
<evidence type="ECO:0000256" key="1">
    <source>
        <dbReference type="SAM" id="MobiDB-lite"/>
    </source>
</evidence>
<dbReference type="Proteomes" id="UP000800981">
    <property type="component" value="Unassembled WGS sequence"/>
</dbReference>
<evidence type="ECO:0000313" key="3">
    <source>
        <dbReference type="Proteomes" id="UP000800981"/>
    </source>
</evidence>
<name>A0ABX0GR92_9ACTN</name>
<evidence type="ECO:0000313" key="2">
    <source>
        <dbReference type="EMBL" id="NHC13252.1"/>
    </source>
</evidence>
<protein>
    <submittedName>
        <fullName evidence="2">Uncharacterized protein</fullName>
    </submittedName>
</protein>
<gene>
    <name evidence="2" type="ORF">G9H71_05585</name>
</gene>
<feature type="compositionally biased region" description="Acidic residues" evidence="1">
    <location>
        <begin position="26"/>
        <end position="41"/>
    </location>
</feature>
<accession>A0ABX0GR92</accession>
<feature type="region of interest" description="Disordered" evidence="1">
    <location>
        <begin position="1"/>
        <end position="76"/>
    </location>
</feature>